<organism evidence="1 2">
    <name type="scientific">Dolichospermum planctonicum</name>
    <dbReference type="NCBI Taxonomy" id="136072"/>
    <lineage>
        <taxon>Bacteria</taxon>
        <taxon>Bacillati</taxon>
        <taxon>Cyanobacteriota</taxon>
        <taxon>Cyanophyceae</taxon>
        <taxon>Nostocales</taxon>
        <taxon>Aphanizomenonaceae</taxon>
        <taxon>Dolichospermum</taxon>
    </lineage>
</organism>
<evidence type="ECO:0000313" key="2">
    <source>
        <dbReference type="Proteomes" id="UP000299367"/>
    </source>
</evidence>
<reference evidence="2" key="1">
    <citation type="submission" date="2019-02" db="EMBL/GenBank/DDBJ databases">
        <title>Draft genome sequence of Dolichospermum planctonicum NIES-80.</title>
        <authorList>
            <person name="Yamaguchi H."/>
            <person name="Suzuki S."/>
            <person name="Kawachi M."/>
        </authorList>
    </citation>
    <scope>NUCLEOTIDE SEQUENCE [LARGE SCALE GENOMIC DNA]</scope>
    <source>
        <strain evidence="2">NIES-80</strain>
    </source>
</reference>
<dbReference type="InterPro" id="IPR026350">
    <property type="entry name" value="GxxExxY"/>
</dbReference>
<gene>
    <name evidence="1" type="ORF">NIES80_29390</name>
</gene>
<dbReference type="Proteomes" id="UP000299367">
    <property type="component" value="Unassembled WGS sequence"/>
</dbReference>
<name>A0A480AE48_9CYAN</name>
<dbReference type="NCBIfam" id="TIGR04256">
    <property type="entry name" value="GxxExxY"/>
    <property type="match status" value="1"/>
</dbReference>
<accession>A0A480AE48</accession>
<dbReference type="Pfam" id="PF13366">
    <property type="entry name" value="PDDEXK_3"/>
    <property type="match status" value="1"/>
</dbReference>
<sequence length="142" mass="15777">MIKTNHRGTEDTEVRGLGEDMNALTGEVIGAAIEVHRVLGPGFLEEVYKEALVVEFMIRGIHHEVEKSISLTYKGHDVGRGRLDFLVADCLVVELKAVQTLAPIHEAQLLSYLKITKRTLGLFINFNVTLLKDGIKRIALSL</sequence>
<dbReference type="AlphaFoldDB" id="A0A480AE48"/>
<evidence type="ECO:0000313" key="1">
    <source>
        <dbReference type="EMBL" id="GCL43227.1"/>
    </source>
</evidence>
<protein>
    <recommendedName>
        <fullName evidence="3">GxxExxY protein</fullName>
    </recommendedName>
</protein>
<evidence type="ECO:0008006" key="3">
    <source>
        <dbReference type="Google" id="ProtNLM"/>
    </source>
</evidence>
<comment type="caution">
    <text evidence="1">The sequence shown here is derived from an EMBL/GenBank/DDBJ whole genome shotgun (WGS) entry which is preliminary data.</text>
</comment>
<dbReference type="EMBL" id="BJCF01000035">
    <property type="protein sequence ID" value="GCL43227.1"/>
    <property type="molecule type" value="Genomic_DNA"/>
</dbReference>
<proteinExistence type="predicted"/>